<dbReference type="Proteomes" id="UP000323858">
    <property type="component" value="Segment"/>
</dbReference>
<name>A0A4P8PLX6_9VIRU</name>
<proteinExistence type="predicted"/>
<dbReference type="EMBL" id="MK249203">
    <property type="protein sequence ID" value="QCQ84986.1"/>
    <property type="molecule type" value="Genomic_DNA"/>
</dbReference>
<protein>
    <submittedName>
        <fullName evidence="2">DNA pilot protein</fullName>
    </submittedName>
</protein>
<accession>A0A4P8PLX6</accession>
<evidence type="ECO:0000313" key="2">
    <source>
        <dbReference type="EMBL" id="QCQ84986.1"/>
    </source>
</evidence>
<sequence>MGVGIIGSLIDAGASMYSANKAASSITSTNRTNIDLQNKAQAFDERMSSTAMQRRVDDLTKAGGNPALAFTNGESASSPVVTPAHVDAPYGNLNLKTNFAQGLLIDAQVKNLNAQTTKTGADTNLANAQAAVAAEQAKATAAQTGSTTATTGRTEAETAKIQKDTELLTQQKQKLIAEIGNLGTQGQILTLQKQIAAATKQQTIDLVKNHLQESNASAAKASLISRAIDAFNNATQSVGETIGGFIAGDDYDPNAHSARSSGRGNFQKPRSGR</sequence>
<organism evidence="2">
    <name type="scientific">Blackfly microvirus SF02</name>
    <dbReference type="NCBI Taxonomy" id="2576452"/>
    <lineage>
        <taxon>Viruses</taxon>
        <taxon>Monodnaviria</taxon>
        <taxon>Sangervirae</taxon>
        <taxon>Phixviricota</taxon>
        <taxon>Malgrandaviricetes</taxon>
        <taxon>Petitvirales</taxon>
        <taxon>Microviridae</taxon>
        <taxon>Microvirus</taxon>
    </lineage>
</organism>
<feature type="region of interest" description="Disordered" evidence="1">
    <location>
        <begin position="249"/>
        <end position="273"/>
    </location>
</feature>
<reference evidence="2" key="1">
    <citation type="submission" date="2018-12" db="EMBL/GenBank/DDBJ databases">
        <title>Singled stranded DNA viruses identified in blackflies (Austrosimulium ungulatum) sampled in New Zealand.</title>
        <authorList>
            <person name="Kraberger S."/>
            <person name="Fontenele R.S."/>
            <person name="Schmidlin K."/>
            <person name="Walters M."/>
            <person name="Varsani A."/>
        </authorList>
    </citation>
    <scope>NUCLEOTIDE SEQUENCE [LARGE SCALE GENOMIC DNA]</scope>
    <source>
        <strain evidence="2">145</strain>
    </source>
</reference>
<evidence type="ECO:0000256" key="1">
    <source>
        <dbReference type="SAM" id="MobiDB-lite"/>
    </source>
</evidence>